<feature type="region of interest" description="Disordered" evidence="1">
    <location>
        <begin position="88"/>
        <end position="119"/>
    </location>
</feature>
<reference evidence="2" key="1">
    <citation type="journal article" date="2014" name="Genome Announc.">
        <title>De novo whole-genome sequence and genome annotation of Lichtheimia ramosa.</title>
        <authorList>
            <person name="Linde J."/>
            <person name="Schwartze V."/>
            <person name="Binder U."/>
            <person name="Lass-Florl C."/>
            <person name="Voigt K."/>
            <person name="Horn F."/>
        </authorList>
    </citation>
    <scope>NUCLEOTIDE SEQUENCE</scope>
    <source>
        <strain evidence="2">JMRC FSU:6197</strain>
    </source>
</reference>
<organism evidence="2">
    <name type="scientific">Lichtheimia ramosa</name>
    <dbReference type="NCBI Taxonomy" id="688394"/>
    <lineage>
        <taxon>Eukaryota</taxon>
        <taxon>Fungi</taxon>
        <taxon>Fungi incertae sedis</taxon>
        <taxon>Mucoromycota</taxon>
        <taxon>Mucoromycotina</taxon>
        <taxon>Mucoromycetes</taxon>
        <taxon>Mucorales</taxon>
        <taxon>Lichtheimiaceae</taxon>
        <taxon>Lichtheimia</taxon>
    </lineage>
</organism>
<accession>A0A077W988</accession>
<sequence>MNATENIRGINYRLCKAPPSPPPDYPQQHSPHGGITPPPLAVQSIYGIVIEFDARYNLLHHFAISSQGAGNNGVTMMNSNVTGVLPPYRPSLVADPPTYRQSQAGLSLPSHAYHPDEKL</sequence>
<dbReference type="EMBL" id="LK023313">
    <property type="protein sequence ID" value="CDS03571.1"/>
    <property type="molecule type" value="Genomic_DNA"/>
</dbReference>
<feature type="region of interest" description="Disordered" evidence="1">
    <location>
        <begin position="16"/>
        <end position="36"/>
    </location>
</feature>
<evidence type="ECO:0000313" key="2">
    <source>
        <dbReference type="EMBL" id="CDS03571.1"/>
    </source>
</evidence>
<evidence type="ECO:0000256" key="1">
    <source>
        <dbReference type="SAM" id="MobiDB-lite"/>
    </source>
</evidence>
<dbReference type="AlphaFoldDB" id="A0A077W988"/>
<name>A0A077W988_9FUNG</name>
<dbReference type="OrthoDB" id="2251114at2759"/>
<gene>
    <name evidence="2" type="ORF">LRAMOSA00973</name>
</gene>
<protein>
    <submittedName>
        <fullName evidence="2">Uncharacterized protein</fullName>
    </submittedName>
</protein>
<proteinExistence type="predicted"/>